<protein>
    <submittedName>
        <fullName evidence="1">Acetyltransferase</fullName>
        <ecNumber evidence="1">2.3.1.-</ecNumber>
    </submittedName>
</protein>
<dbReference type="AlphaFoldDB" id="A0A2X2JY21"/>
<organism evidence="1 2">
    <name type="scientific">Staphylococcus aureus</name>
    <dbReference type="NCBI Taxonomy" id="1280"/>
    <lineage>
        <taxon>Bacteria</taxon>
        <taxon>Bacillati</taxon>
        <taxon>Bacillota</taxon>
        <taxon>Bacilli</taxon>
        <taxon>Bacillales</taxon>
        <taxon>Staphylococcaceae</taxon>
        <taxon>Staphylococcus</taxon>
    </lineage>
</organism>
<dbReference type="GO" id="GO:0016746">
    <property type="term" value="F:acyltransferase activity"/>
    <property type="evidence" value="ECO:0007669"/>
    <property type="project" value="UniProtKB-KW"/>
</dbReference>
<dbReference type="Gene3D" id="3.40.630.30">
    <property type="match status" value="1"/>
</dbReference>
<dbReference type="Proteomes" id="UP000249913">
    <property type="component" value="Unassembled WGS sequence"/>
</dbReference>
<name>A0A2X2JY21_STAAU</name>
<dbReference type="InterPro" id="IPR016181">
    <property type="entry name" value="Acyl_CoA_acyltransferase"/>
</dbReference>
<keyword evidence="1" id="KW-0808">Transferase</keyword>
<evidence type="ECO:0000313" key="1">
    <source>
        <dbReference type="EMBL" id="SPZ97116.1"/>
    </source>
</evidence>
<dbReference type="EMBL" id="UAUX01000003">
    <property type="protein sequence ID" value="SPZ97116.1"/>
    <property type="molecule type" value="Genomic_DNA"/>
</dbReference>
<sequence length="61" mass="6968">MVMEKLASFITSTFQDINEIVLTVNTDNPHAMALYRQQGYQYMGDSMFVGRPVHIMALTIK</sequence>
<evidence type="ECO:0000313" key="2">
    <source>
        <dbReference type="Proteomes" id="UP000249913"/>
    </source>
</evidence>
<accession>A0A2X2JY21</accession>
<gene>
    <name evidence="1" type="ORF">NCTC7878_00517</name>
</gene>
<proteinExistence type="predicted"/>
<reference evidence="1 2" key="1">
    <citation type="submission" date="2018-06" db="EMBL/GenBank/DDBJ databases">
        <authorList>
            <consortium name="Pathogen Informatics"/>
            <person name="Doyle S."/>
        </authorList>
    </citation>
    <scope>NUCLEOTIDE SEQUENCE [LARGE SCALE GENOMIC DNA]</scope>
    <source>
        <strain evidence="1 2">NCTC7878</strain>
    </source>
</reference>
<dbReference type="SUPFAM" id="SSF55729">
    <property type="entry name" value="Acyl-CoA N-acyltransferases (Nat)"/>
    <property type="match status" value="1"/>
</dbReference>
<keyword evidence="1" id="KW-0012">Acyltransferase</keyword>
<dbReference type="EC" id="2.3.1.-" evidence="1"/>